<evidence type="ECO:0000313" key="2">
    <source>
        <dbReference type="Proteomes" id="UP000006523"/>
    </source>
</evidence>
<accession>E3SI89</accession>
<organism evidence="1 2">
    <name type="scientific">Synechococcus phage S-SM1</name>
    <dbReference type="NCBI Taxonomy" id="444859"/>
    <lineage>
        <taxon>Viruses</taxon>
        <taxon>Duplodnaviria</taxon>
        <taxon>Heunggongvirae</taxon>
        <taxon>Uroviricota</taxon>
        <taxon>Caudoviricetes</taxon>
        <taxon>Pantevenvirales</taxon>
        <taxon>Kyanoviridae</taxon>
        <taxon>Thetisvirus</taxon>
        <taxon>Thetisvirus ssm1</taxon>
    </lineage>
</organism>
<keyword evidence="2" id="KW-1185">Reference proteome</keyword>
<dbReference type="KEGG" id="vg:10327546"/>
<dbReference type="EMBL" id="GU071094">
    <property type="protein sequence ID" value="ADO97268.1"/>
    <property type="molecule type" value="Genomic_DNA"/>
</dbReference>
<gene>
    <name evidence="1" type="ORF">SSM1_082</name>
</gene>
<protein>
    <submittedName>
        <fullName evidence="1">Uncharacterized protein</fullName>
    </submittedName>
</protein>
<reference evidence="1 2" key="1">
    <citation type="journal article" date="2010" name="Environ. Microbiol.">
        <title>Genomic analysis of oceanic cyanobacterial myoviruses compared with T4-like myoviruses from diverse hosts and environments.</title>
        <authorList>
            <person name="Sullivan M.B."/>
            <person name="Huang K.H."/>
            <person name="Ignacio-Espinoza J.C."/>
            <person name="Berlin A.M."/>
            <person name="Kelly L."/>
            <person name="Weigele P.R."/>
            <person name="DeFrancesco A.S."/>
            <person name="Kern S.E."/>
            <person name="Thompson L.R."/>
            <person name="Young S."/>
            <person name="Yandava C."/>
            <person name="Fu R."/>
            <person name="Krastins B."/>
            <person name="Chase M."/>
            <person name="Sarracino D."/>
            <person name="Osburne M.S."/>
            <person name="Henn M.R."/>
            <person name="Chisholm S.W."/>
        </authorList>
    </citation>
    <scope>NUCLEOTIDE SEQUENCE [LARGE SCALE GENOMIC DNA]</scope>
    <source>
        <strain evidence="1">6501-1</strain>
    </source>
</reference>
<proteinExistence type="predicted"/>
<dbReference type="Proteomes" id="UP000006523">
    <property type="component" value="Segment"/>
</dbReference>
<sequence>MSRLLISRVYVIVSPSARPPLTSFLSYHETILR</sequence>
<name>E3SI89_9CAUD</name>
<dbReference type="GeneID" id="10327546"/>
<evidence type="ECO:0000313" key="1">
    <source>
        <dbReference type="EMBL" id="ADO97268.1"/>
    </source>
</evidence>
<dbReference type="RefSeq" id="YP_004322973.1">
    <property type="nucleotide sequence ID" value="NC_015282.1"/>
</dbReference>